<evidence type="ECO:0000313" key="5">
    <source>
        <dbReference type="EMBL" id="CAF1638057.1"/>
    </source>
</evidence>
<dbReference type="InterPro" id="IPR009081">
    <property type="entry name" value="PP-bd_ACP"/>
</dbReference>
<dbReference type="EMBL" id="CAJNOI010002499">
    <property type="protein sequence ID" value="CAF1478947.1"/>
    <property type="molecule type" value="Genomic_DNA"/>
</dbReference>
<dbReference type="SUPFAM" id="SSF56801">
    <property type="entry name" value="Acetyl-CoA synthetase-like"/>
    <property type="match status" value="1"/>
</dbReference>
<dbReference type="InterPro" id="IPR036736">
    <property type="entry name" value="ACP-like_sf"/>
</dbReference>
<dbReference type="PROSITE" id="PS00455">
    <property type="entry name" value="AMP_BINDING"/>
    <property type="match status" value="1"/>
</dbReference>
<dbReference type="Pfam" id="PF00668">
    <property type="entry name" value="Condensation"/>
    <property type="match status" value="3"/>
</dbReference>
<keyword evidence="6" id="KW-1185">Reference proteome</keyword>
<organism evidence="5 6">
    <name type="scientific">Adineta steineri</name>
    <dbReference type="NCBI Taxonomy" id="433720"/>
    <lineage>
        <taxon>Eukaryota</taxon>
        <taxon>Metazoa</taxon>
        <taxon>Spiralia</taxon>
        <taxon>Gnathifera</taxon>
        <taxon>Rotifera</taxon>
        <taxon>Eurotatoria</taxon>
        <taxon>Bdelloidea</taxon>
        <taxon>Adinetida</taxon>
        <taxon>Adinetidae</taxon>
        <taxon>Adineta</taxon>
    </lineage>
</organism>
<dbReference type="GO" id="GO:0005737">
    <property type="term" value="C:cytoplasm"/>
    <property type="evidence" value="ECO:0007669"/>
    <property type="project" value="TreeGrafter"/>
</dbReference>
<dbReference type="GO" id="GO:0003824">
    <property type="term" value="F:catalytic activity"/>
    <property type="evidence" value="ECO:0007669"/>
    <property type="project" value="InterPro"/>
</dbReference>
<dbReference type="GO" id="GO:0043041">
    <property type="term" value="P:amino acid activation for nonribosomal peptide biosynthetic process"/>
    <property type="evidence" value="ECO:0007669"/>
    <property type="project" value="TreeGrafter"/>
</dbReference>
<evidence type="ECO:0000256" key="1">
    <source>
        <dbReference type="ARBA" id="ARBA00022450"/>
    </source>
</evidence>
<dbReference type="OrthoDB" id="416786at2759"/>
<dbReference type="Gene3D" id="1.10.1200.10">
    <property type="entry name" value="ACP-like"/>
    <property type="match status" value="1"/>
</dbReference>
<evidence type="ECO:0000313" key="6">
    <source>
        <dbReference type="Proteomes" id="UP000663832"/>
    </source>
</evidence>
<dbReference type="InterPro" id="IPR020845">
    <property type="entry name" value="AMP-binding_CS"/>
</dbReference>
<dbReference type="Gene3D" id="3.40.50.12780">
    <property type="entry name" value="N-terminal domain of ligase-like"/>
    <property type="match status" value="1"/>
</dbReference>
<dbReference type="PANTHER" id="PTHR45527">
    <property type="entry name" value="NONRIBOSOMAL PEPTIDE SYNTHETASE"/>
    <property type="match status" value="1"/>
</dbReference>
<accession>A0A816DJ38</accession>
<dbReference type="Pfam" id="PF00550">
    <property type="entry name" value="PP-binding"/>
    <property type="match status" value="1"/>
</dbReference>
<dbReference type="InterPro" id="IPR001242">
    <property type="entry name" value="Condensation_dom"/>
</dbReference>
<sequence>ILRTALYLDTNGVVVQHCLDVNIVTDDVKLFGFSVIDLQDNNNHEIDKRINEILNYSDLFDLARGHVIQCHILRHYRSNLLSLQNDDLLIDDDFILFNVHHSVFDGASLSIFLSDLSRAYETDDLLSIDDDTIQYIDYSVYERQMDMTLSRDFWQSQLQGYNFENSLALSFDRQRSSADQRSGSASVAEIFFNNEVATSFLNYASSHGVTTFQLGLAIFYAFLFRLTHGQNDLCIASINANRYRSELQNVIGMFVSTLPYRIELNSHWTFDELVKYVQEKCLAILGHTNYPLQHILADFDLNQSNGTFFETVFDFITVSSDIDHLSLNGKALDVVPLSESSEVAKFDSPASYAQSRICLDERIHSHYDQQFISIHNKPFIYRLQHQHSLSIDRLHQAIQQILIKHSTLHTSLIFHTEQNQFIQQIIDFNSNNNKLFFYFESTFQTDEQLNKIINDERHNPQHFDLVQGRVFRYHIVYYKQVSLNGFLSDKDVLIFNFHHALFDNSSMNVFFHDLNEAYSTGQLETDGNIDLRYIDYALMERQMPMTTASMFWMDTLHDYKLDQQLSLPYDRHNLADEHRTGRGISFSFDLDKRLSQEFLVYALSNKIKLEHLLFASYYAFLFKLTNSERDLCIGMNIENRYKEELKSIIGLFENIIPIRCQVDSHWSFHQLINNICEILTNNLEYSYFPLQRILAQHPNISKPTFLHILFEFQSNENQVIIDNNRLYDINKSIRNYEDQIMSISNFALIFQHDINNNQISCTINASLDLFETETINKIVQRFHLMLYQLSELMNNNEINKPIYELSLTLSDEKLRIQTINNTQTYTHFPSCMHHQFVYQVIKHPQKLAVELDEQFLTYAELLTYVQQLAIHLLDQYNIVPGDIISQCVERSLSMVIGIMAIEMIGCVYFPLSPRDPETRLHMLLHQTQSRLVLMHYLTKMKFNDHITLLDISSILMNNNSINDIEIDRLSNVKVTLDSIAYIIFTSGSTGVPKGARFRHRNFIQCIHSLVHIDSFNKNDTVIQMARCSFDNHIQEIVGSLMIGATLIMLHPKGTVELDYLAAIMKNKQISYMHSVPSLLRSLFTFLKQTNSLVSVTCLRSLCTIGEPCTMKLAKSILTNPTQKFVVWNLYGLTETTVVCTFHPVDVTADAEYIPIGRPLPNYGYMIADQFLQSVIIDQEGELFIGGVGVFDGYHGRDDLSAKLLIEIDGEAFYRTGDLVRIDNAGIINYIGRKDFQIKLHGQRIELGEIERCLLDTSISACVIIKWGDNHLIAYVQKTSDTNEKELREYCQSHLPPHMVPSIFIILEKLPLNVNGKIDRKSLPPPDLSSFDMSTPNESSVSYNELEKRLHDIWCQVLQCDGKQIPTTKNFFSVGGHSLLFIQLYHVYQTIFGFDSHALSIASFLQQPTIAQHSQLLESIKINDIDSEKWYTLHINQGVASFVQERIFLDEQVRFSTNAAVYNEVIAMRLTKGLISIERLSRALQLVLMKHPILRTSLIFNEIDGTLKQSVTDNHQTFTFHIEQTFENENELNNIIYETIINPNIFDLSNGGVFYCQILREKQFGNENNDNEHIRNSDILLMGFHHAAFDRSSFQIFFNDLCNIYNNNNNNKTCSEDKHLLQYIDYTVHERLLDMSPSQIFWHSQLEKYNMQCPLSLPVDRQRSSVGQKSPFSSVFNICFDNEMSTSFINYASSHQVTFFQLGLSIFYAFLFKLTHGQNDLCVSCVNAN</sequence>
<dbReference type="Pfam" id="PF00501">
    <property type="entry name" value="AMP-binding"/>
    <property type="match status" value="1"/>
</dbReference>
<dbReference type="SUPFAM" id="SSF47336">
    <property type="entry name" value="ACP-like"/>
    <property type="match status" value="1"/>
</dbReference>
<name>A0A816DJ38_9BILA</name>
<feature type="non-terminal residue" evidence="5">
    <location>
        <position position="1"/>
    </location>
</feature>
<dbReference type="GO" id="GO:0031177">
    <property type="term" value="F:phosphopantetheine binding"/>
    <property type="evidence" value="ECO:0007669"/>
    <property type="project" value="TreeGrafter"/>
</dbReference>
<dbReference type="InterPro" id="IPR045851">
    <property type="entry name" value="AMP-bd_C_sf"/>
</dbReference>
<dbReference type="Gene3D" id="3.30.300.30">
    <property type="match status" value="1"/>
</dbReference>
<gene>
    <name evidence="4" type="ORF">BJG266_LOCUS41952</name>
    <name evidence="5" type="ORF">QVE165_LOCUS58832</name>
</gene>
<evidence type="ECO:0000259" key="3">
    <source>
        <dbReference type="PROSITE" id="PS50075"/>
    </source>
</evidence>
<dbReference type="PANTHER" id="PTHR45527:SF1">
    <property type="entry name" value="FATTY ACID SYNTHASE"/>
    <property type="match status" value="1"/>
</dbReference>
<dbReference type="InterPro" id="IPR042099">
    <property type="entry name" value="ANL_N_sf"/>
</dbReference>
<dbReference type="Proteomes" id="UP000663832">
    <property type="component" value="Unassembled WGS sequence"/>
</dbReference>
<keyword evidence="1" id="KW-0596">Phosphopantetheine</keyword>
<evidence type="ECO:0000256" key="2">
    <source>
        <dbReference type="ARBA" id="ARBA00022553"/>
    </source>
</evidence>
<protein>
    <recommendedName>
        <fullName evidence="3">Carrier domain-containing protein</fullName>
    </recommendedName>
</protein>
<dbReference type="SUPFAM" id="SSF52777">
    <property type="entry name" value="CoA-dependent acyltransferases"/>
    <property type="match status" value="5"/>
</dbReference>
<dbReference type="InterPro" id="IPR010071">
    <property type="entry name" value="AA_adenyl_dom"/>
</dbReference>
<dbReference type="NCBIfam" id="TIGR01733">
    <property type="entry name" value="AA-adenyl-dom"/>
    <property type="match status" value="1"/>
</dbReference>
<dbReference type="Gene3D" id="3.30.559.10">
    <property type="entry name" value="Chloramphenicol acetyltransferase-like domain"/>
    <property type="match status" value="3"/>
</dbReference>
<comment type="caution">
    <text evidence="5">The sequence shown here is derived from an EMBL/GenBank/DDBJ whole genome shotgun (WGS) entry which is preliminary data.</text>
</comment>
<dbReference type="PROSITE" id="PS50075">
    <property type="entry name" value="CARRIER"/>
    <property type="match status" value="1"/>
</dbReference>
<dbReference type="Gene3D" id="3.30.559.30">
    <property type="entry name" value="Nonribosomal peptide synthetase, condensation domain"/>
    <property type="match status" value="2"/>
</dbReference>
<keyword evidence="2" id="KW-0597">Phosphoprotein</keyword>
<evidence type="ECO:0000313" key="4">
    <source>
        <dbReference type="EMBL" id="CAF1478947.1"/>
    </source>
</evidence>
<feature type="domain" description="Carrier" evidence="3">
    <location>
        <begin position="1340"/>
        <end position="1420"/>
    </location>
</feature>
<dbReference type="InterPro" id="IPR023213">
    <property type="entry name" value="CAT-like_dom_sf"/>
</dbReference>
<dbReference type="GO" id="GO:0044550">
    <property type="term" value="P:secondary metabolite biosynthetic process"/>
    <property type="evidence" value="ECO:0007669"/>
    <property type="project" value="TreeGrafter"/>
</dbReference>
<dbReference type="CDD" id="cd05930">
    <property type="entry name" value="A_NRPS"/>
    <property type="match status" value="1"/>
</dbReference>
<dbReference type="InterPro" id="IPR000873">
    <property type="entry name" value="AMP-dep_synth/lig_dom"/>
</dbReference>
<feature type="non-terminal residue" evidence="5">
    <location>
        <position position="1728"/>
    </location>
</feature>
<dbReference type="EMBL" id="CAJNOM010002821">
    <property type="protein sequence ID" value="CAF1638057.1"/>
    <property type="molecule type" value="Genomic_DNA"/>
</dbReference>
<reference evidence="5" key="1">
    <citation type="submission" date="2021-02" db="EMBL/GenBank/DDBJ databases">
        <authorList>
            <person name="Nowell W R."/>
        </authorList>
    </citation>
    <scope>NUCLEOTIDE SEQUENCE</scope>
</reference>
<proteinExistence type="predicted"/>
<dbReference type="Proteomes" id="UP000663877">
    <property type="component" value="Unassembled WGS sequence"/>
</dbReference>